<dbReference type="InParanoid" id="G7E524"/>
<evidence type="ECO:0000313" key="4">
    <source>
        <dbReference type="Proteomes" id="UP000009131"/>
    </source>
</evidence>
<dbReference type="HOGENOM" id="CLU_521833_0_0_1"/>
<accession>G7E524</accession>
<evidence type="ECO:0000256" key="2">
    <source>
        <dbReference type="SAM" id="Phobius"/>
    </source>
</evidence>
<feature type="transmembrane region" description="Helical" evidence="2">
    <location>
        <begin position="378"/>
        <end position="400"/>
    </location>
</feature>
<name>G7E524_MIXOS</name>
<dbReference type="RefSeq" id="XP_014566352.1">
    <property type="nucleotide sequence ID" value="XM_014710866.1"/>
</dbReference>
<keyword evidence="2" id="KW-1133">Transmembrane helix</keyword>
<feature type="compositionally biased region" description="Gly residues" evidence="1">
    <location>
        <begin position="241"/>
        <end position="258"/>
    </location>
</feature>
<organism evidence="3 4">
    <name type="scientific">Mixia osmundae (strain CBS 9802 / IAM 14324 / JCM 22182 / KY 12970)</name>
    <dbReference type="NCBI Taxonomy" id="764103"/>
    <lineage>
        <taxon>Eukaryota</taxon>
        <taxon>Fungi</taxon>
        <taxon>Dikarya</taxon>
        <taxon>Basidiomycota</taxon>
        <taxon>Pucciniomycotina</taxon>
        <taxon>Mixiomycetes</taxon>
        <taxon>Mixiales</taxon>
        <taxon>Mixiaceae</taxon>
        <taxon>Mixia</taxon>
    </lineage>
</organism>
<gene>
    <name evidence="3" type="primary">Mo04614</name>
    <name evidence="3" type="ORF">E5Q_04614</name>
</gene>
<evidence type="ECO:0000256" key="1">
    <source>
        <dbReference type="SAM" id="MobiDB-lite"/>
    </source>
</evidence>
<feature type="compositionally biased region" description="Low complexity" evidence="1">
    <location>
        <begin position="142"/>
        <end position="175"/>
    </location>
</feature>
<feature type="region of interest" description="Disordered" evidence="1">
    <location>
        <begin position="96"/>
        <end position="305"/>
    </location>
</feature>
<protein>
    <submittedName>
        <fullName evidence="3">Uncharacterized protein</fullName>
    </submittedName>
</protein>
<feature type="compositionally biased region" description="Basic residues" evidence="1">
    <location>
        <begin position="74"/>
        <end position="83"/>
    </location>
</feature>
<proteinExistence type="predicted"/>
<dbReference type="AlphaFoldDB" id="G7E524"/>
<feature type="compositionally biased region" description="Basic residues" evidence="1">
    <location>
        <begin position="107"/>
        <end position="122"/>
    </location>
</feature>
<reference evidence="3 4" key="1">
    <citation type="journal article" date="2011" name="J. Gen. Appl. Microbiol.">
        <title>Draft genome sequencing of the enigmatic basidiomycete Mixia osmundae.</title>
        <authorList>
            <person name="Nishida H."/>
            <person name="Nagatsuka Y."/>
            <person name="Sugiyama J."/>
        </authorList>
    </citation>
    <scope>NUCLEOTIDE SEQUENCE [LARGE SCALE GENOMIC DNA]</scope>
    <source>
        <strain evidence="4">CBS 9802 / IAM 14324 / JCM 22182 / KY 12970</strain>
    </source>
</reference>
<dbReference type="Proteomes" id="UP000009131">
    <property type="component" value="Unassembled WGS sequence"/>
</dbReference>
<keyword evidence="2" id="KW-0812">Transmembrane</keyword>
<reference evidence="3 4" key="2">
    <citation type="journal article" date="2012" name="Open Biol.">
        <title>Characteristics of nucleosomes and linker DNA regions on the genome of the basidiomycete Mixia osmundae revealed by mono- and dinucleosome mapping.</title>
        <authorList>
            <person name="Nishida H."/>
            <person name="Kondo S."/>
            <person name="Matsumoto T."/>
            <person name="Suzuki Y."/>
            <person name="Yoshikawa H."/>
            <person name="Taylor T.D."/>
            <person name="Sugiyama J."/>
        </authorList>
    </citation>
    <scope>NUCLEOTIDE SEQUENCE [LARGE SCALE GENOMIC DNA]</scope>
    <source>
        <strain evidence="4">CBS 9802 / IAM 14324 / JCM 22182 / KY 12970</strain>
    </source>
</reference>
<feature type="region of interest" description="Disordered" evidence="1">
    <location>
        <begin position="61"/>
        <end position="83"/>
    </location>
</feature>
<feature type="region of interest" description="Disordered" evidence="1">
    <location>
        <begin position="1"/>
        <end position="27"/>
    </location>
</feature>
<evidence type="ECO:0000313" key="3">
    <source>
        <dbReference type="EMBL" id="GAA97934.1"/>
    </source>
</evidence>
<keyword evidence="2" id="KW-0472">Membrane</keyword>
<feature type="compositionally biased region" description="Low complexity" evidence="1">
    <location>
        <begin position="184"/>
        <end position="240"/>
    </location>
</feature>
<keyword evidence="4" id="KW-1185">Reference proteome</keyword>
<comment type="caution">
    <text evidence="3">The sequence shown here is derived from an EMBL/GenBank/DDBJ whole genome shotgun (WGS) entry which is preliminary data.</text>
</comment>
<feature type="compositionally biased region" description="Low complexity" evidence="1">
    <location>
        <begin position="259"/>
        <end position="295"/>
    </location>
</feature>
<sequence length="522" mass="51833">MSHKHTRAHGLGSSSQASHHRHQDEQKGCFESQLMHSRDGHVKRDATHLLLDDIILPRSTKRRKLPDCPGSVRPSRHQKQHRLTRTELGHCTCIFRPQPHRNVTTGSHKHAVAPHHPARPHISHSAGSSRPSHKHSKGSTKNNGSNGHRNGGHVSNSSIARPSATASSGSASGQSHPDRSGSQSGSNSPATGSAGSSAGRDGSAMTSESGSASNGNSSGSADASSSATTADAGGDSSGRNSGAGTGTGGSGNVNGSGGQSSDSGGSSASMAASELSSSTNPSNVGAAPGAASTGASGSGNAGNASAQASATANASGATGNTSTSTVTNSAAAASQSIASAISVAATGAFASNAPGSTSRPSILAPADTGVQDHTLVKALVPALVGSALVVALGVLAFLLLGARRRKKQQRISDASFGGATAAPAALGAYGAMSQTSGRETATGYPFFAQDPFSDRSPGEADGMSATSSFPMISTMGSHSPPMDSIEDESVATGQPTMERAVDFSGADTAGPARPAAGDQAWW</sequence>
<dbReference type="EMBL" id="BABT02000146">
    <property type="protein sequence ID" value="GAA97934.1"/>
    <property type="molecule type" value="Genomic_DNA"/>
</dbReference>